<protein>
    <submittedName>
        <fullName evidence="3">Uncharacterized protein</fullName>
    </submittedName>
</protein>
<dbReference type="AlphaFoldDB" id="A0A832GME1"/>
<dbReference type="EMBL" id="DSZU01000022">
    <property type="protein sequence ID" value="HGV54686.1"/>
    <property type="molecule type" value="Genomic_DNA"/>
</dbReference>
<reference evidence="3" key="1">
    <citation type="journal article" date="2020" name="mSystems">
        <title>Genome- and Community-Level Interaction Insights into Carbon Utilization and Element Cycling Functions of Hydrothermarchaeota in Hydrothermal Sediment.</title>
        <authorList>
            <person name="Zhou Z."/>
            <person name="Liu Y."/>
            <person name="Xu W."/>
            <person name="Pan J."/>
            <person name="Luo Z.H."/>
            <person name="Li M."/>
        </authorList>
    </citation>
    <scope>NUCLEOTIDE SEQUENCE [LARGE SCALE GENOMIC DNA]</scope>
    <source>
        <strain evidence="3">SpSt-605</strain>
    </source>
</reference>
<evidence type="ECO:0000313" key="3">
    <source>
        <dbReference type="EMBL" id="HGV54686.1"/>
    </source>
</evidence>
<keyword evidence="1" id="KW-0175">Coiled coil</keyword>
<feature type="coiled-coil region" evidence="1">
    <location>
        <begin position="86"/>
        <end position="116"/>
    </location>
</feature>
<proteinExistence type="predicted"/>
<comment type="caution">
    <text evidence="3">The sequence shown here is derived from an EMBL/GenBank/DDBJ whole genome shotgun (WGS) entry which is preliminary data.</text>
</comment>
<gene>
    <name evidence="3" type="ORF">ENT73_01175</name>
</gene>
<evidence type="ECO:0000256" key="2">
    <source>
        <dbReference type="SAM" id="Phobius"/>
    </source>
</evidence>
<organism evidence="3">
    <name type="scientific">Caldimicrobium thiodismutans</name>
    <dbReference type="NCBI Taxonomy" id="1653476"/>
    <lineage>
        <taxon>Bacteria</taxon>
        <taxon>Pseudomonadati</taxon>
        <taxon>Thermodesulfobacteriota</taxon>
        <taxon>Thermodesulfobacteria</taxon>
        <taxon>Thermodesulfobacteriales</taxon>
        <taxon>Thermodesulfobacteriaceae</taxon>
        <taxon>Caldimicrobium</taxon>
    </lineage>
</organism>
<evidence type="ECO:0000256" key="1">
    <source>
        <dbReference type="SAM" id="Coils"/>
    </source>
</evidence>
<feature type="coiled-coil region" evidence="1">
    <location>
        <begin position="180"/>
        <end position="207"/>
    </location>
</feature>
<keyword evidence="2" id="KW-0812">Transmembrane</keyword>
<keyword evidence="2" id="KW-1133">Transmembrane helix</keyword>
<name>A0A832GME1_9BACT</name>
<sequence>MREDVKRELEGLRDDTSEKTEALIEDLLEEGKEGSTKGPVSPVSKNWKGYLVFVGIFLILFSIGLGLFFLWNLIKAPYPKEVSKEKVGLAVEAEKAKEVKKETEKEVKEIATLEKEKGVSTKGEGEKKYNYHLKLANFLFPLEEKAFLKVDVYLYFESYDKLKRAQSKEFDLRRFFHHELKKVEISVWRREDKLKDLEEKLRVLIKKENLEVSPERLELEGVILKT</sequence>
<keyword evidence="2" id="KW-0472">Membrane</keyword>
<feature type="transmembrane region" description="Helical" evidence="2">
    <location>
        <begin position="50"/>
        <end position="74"/>
    </location>
</feature>
<accession>A0A832GME1</accession>